<protein>
    <submittedName>
        <fullName evidence="1">Uncharacterized protein</fullName>
    </submittedName>
</protein>
<dbReference type="AlphaFoldDB" id="A0AAV1ZJB8"/>
<reference evidence="1 2" key="1">
    <citation type="submission" date="2024-04" db="EMBL/GenBank/DDBJ databases">
        <authorList>
            <person name="Rising A."/>
            <person name="Reimegard J."/>
            <person name="Sonavane S."/>
            <person name="Akerstrom W."/>
            <person name="Nylinder S."/>
            <person name="Hedman E."/>
            <person name="Kallberg Y."/>
        </authorList>
    </citation>
    <scope>NUCLEOTIDE SEQUENCE [LARGE SCALE GENOMIC DNA]</scope>
</reference>
<evidence type="ECO:0000313" key="2">
    <source>
        <dbReference type="Proteomes" id="UP001497382"/>
    </source>
</evidence>
<evidence type="ECO:0000313" key="1">
    <source>
        <dbReference type="EMBL" id="CAL1271816.1"/>
    </source>
</evidence>
<keyword evidence="2" id="KW-1185">Reference proteome</keyword>
<accession>A0AAV1ZJB8</accession>
<sequence>MNKTISSVEKFRQEFYDCLKKEDIDYVNARSKKVTVDLYRRKESTDNPWLHCFYFNDNESKQFSHKSSVCSAADEKTQISFSSAITDEEINDCKDALRREAHSKKLPDLASKPDELRLLFLEYREEFPKNFKKQRKLFGEIVSNMMNFEVDLKDGLDVLKSLNEIAITADTTVDTATANITEMRRMMQDFQTITDLVSENLRKVIEKFERYQELDGKMDRDIFRFLAHFFPNFLVPRIMRKRNNTRL</sequence>
<gene>
    <name evidence="1" type="ORF">LARSCL_LOCUS6031</name>
</gene>
<organism evidence="1 2">
    <name type="scientific">Larinioides sclopetarius</name>
    <dbReference type="NCBI Taxonomy" id="280406"/>
    <lineage>
        <taxon>Eukaryota</taxon>
        <taxon>Metazoa</taxon>
        <taxon>Ecdysozoa</taxon>
        <taxon>Arthropoda</taxon>
        <taxon>Chelicerata</taxon>
        <taxon>Arachnida</taxon>
        <taxon>Araneae</taxon>
        <taxon>Araneomorphae</taxon>
        <taxon>Entelegynae</taxon>
        <taxon>Araneoidea</taxon>
        <taxon>Araneidae</taxon>
        <taxon>Larinioides</taxon>
    </lineage>
</organism>
<name>A0AAV1ZJB8_9ARAC</name>
<dbReference type="Proteomes" id="UP001497382">
    <property type="component" value="Unassembled WGS sequence"/>
</dbReference>
<comment type="caution">
    <text evidence="1">The sequence shown here is derived from an EMBL/GenBank/DDBJ whole genome shotgun (WGS) entry which is preliminary data.</text>
</comment>
<dbReference type="EMBL" id="CAXIEN010000057">
    <property type="protein sequence ID" value="CAL1271816.1"/>
    <property type="molecule type" value="Genomic_DNA"/>
</dbReference>
<proteinExistence type="predicted"/>